<reference evidence="3 4" key="1">
    <citation type="submission" date="2012-01" db="EMBL/GenBank/DDBJ databases">
        <title>The Genome Sequence of Treponema denticola SP33.</title>
        <authorList>
            <consortium name="The Broad Institute Genome Sequencing Platform"/>
            <person name="Earl A."/>
            <person name="Ward D."/>
            <person name="Feldgarden M."/>
            <person name="Gevers D."/>
            <person name="Blanton J.M."/>
            <person name="Fenno C.J."/>
            <person name="Baranova O.V."/>
            <person name="Mathney J."/>
            <person name="Dewhirst F.E."/>
            <person name="Izard J."/>
            <person name="Young S.K."/>
            <person name="Zeng Q."/>
            <person name="Gargeya S."/>
            <person name="Fitzgerald M."/>
            <person name="Haas B."/>
            <person name="Abouelleil A."/>
            <person name="Alvarado L."/>
            <person name="Arachchi H.M."/>
            <person name="Berlin A."/>
            <person name="Chapman S.B."/>
            <person name="Gearin G."/>
            <person name="Goldberg J."/>
            <person name="Griggs A."/>
            <person name="Gujja S."/>
            <person name="Hansen M."/>
            <person name="Heiman D."/>
            <person name="Howarth C."/>
            <person name="Larimer J."/>
            <person name="Lui A."/>
            <person name="MacDonald P.J.P."/>
            <person name="McCowen C."/>
            <person name="Montmayeur A."/>
            <person name="Murphy C."/>
            <person name="Neiman D."/>
            <person name="Pearson M."/>
            <person name="Priest M."/>
            <person name="Roberts A."/>
            <person name="Saif S."/>
            <person name="Shea T."/>
            <person name="Sisk P."/>
            <person name="Stolte C."/>
            <person name="Sykes S."/>
            <person name="Wortman J."/>
            <person name="Nusbaum C."/>
            <person name="Birren B."/>
        </authorList>
    </citation>
    <scope>NUCLEOTIDE SEQUENCE [LARGE SCALE GENOMIC DNA]</scope>
    <source>
        <strain evidence="3 4">SP33</strain>
    </source>
</reference>
<comment type="caution">
    <text evidence="3">The sequence shown here is derived from an EMBL/GenBank/DDBJ whole genome shotgun (WGS) entry which is preliminary data.</text>
</comment>
<dbReference type="PATRIC" id="fig|999437.3.peg.509"/>
<dbReference type="EMBL" id="AGDZ01000016">
    <property type="protein sequence ID" value="EMB26225.1"/>
    <property type="molecule type" value="Genomic_DNA"/>
</dbReference>
<name>M2B9Y2_TREDN</name>
<feature type="compositionally biased region" description="Basic and acidic residues" evidence="2">
    <location>
        <begin position="24"/>
        <end position="47"/>
    </location>
</feature>
<protein>
    <submittedName>
        <fullName evidence="3">Treponema denticola clustered lipoprotein</fullName>
    </submittedName>
</protein>
<accession>M2B9Y2</accession>
<dbReference type="OrthoDB" id="362809at2"/>
<dbReference type="RefSeq" id="WP_002666089.1">
    <property type="nucleotide sequence ID" value="NZ_KB442453.1"/>
</dbReference>
<dbReference type="PROSITE" id="PS51257">
    <property type="entry name" value="PROKAR_LIPOPROTEIN"/>
    <property type="match status" value="1"/>
</dbReference>
<organism evidence="3 4">
    <name type="scientific">Treponema denticola SP33</name>
    <dbReference type="NCBI Taxonomy" id="999437"/>
    <lineage>
        <taxon>Bacteria</taxon>
        <taxon>Pseudomonadati</taxon>
        <taxon>Spirochaetota</taxon>
        <taxon>Spirochaetia</taxon>
        <taxon>Spirochaetales</taxon>
        <taxon>Treponemataceae</taxon>
        <taxon>Treponema</taxon>
    </lineage>
</organism>
<dbReference type="InterPro" id="IPR010103">
    <property type="entry name" value="Clustered_lipoprot_TREDE"/>
</dbReference>
<sequence length="429" mass="50650">MKLKISLVILAGILLFSCSKEIKEQKPEETKVESSAKIEPKENEFLSKPEYSAPKKTAEQIELEEKYKKSEAYEESLKQLRTELDKKESAIIAQIPVAATDADLEQKRAITGLYDHKKKVYNYTNFEEVIKEGDSYHCKQKVKTQNGRILDYNLQIKKPKFRKYYAVSGIELMSSIDIGNIDKKIIEQQLHEEIYDLKTDEKKDEMIKLFEDYENTQYPLFKEVVHTDWDTGVKTKGYKQYDMKILDYVKGNFTNSGYDEYFVMFYEDDPDPEIYDQFIERVRCFIVSEDKIINDYYITFPRGAFFWGDYTHLDLKKFDNFGFQFSQGRIADFNQNGINEIYFSVLFNIEPGNVLVVEFNGNEFITNYISIDTYDIASIDWNTKMITVNAVLSAVKGFNGWQEKIDTFVWSEELKEYVLFKRIYEYKRY</sequence>
<proteinExistence type="predicted"/>
<dbReference type="AlphaFoldDB" id="M2B9Y2"/>
<gene>
    <name evidence="3" type="ORF">HMPREF9733_00507</name>
</gene>
<keyword evidence="1" id="KW-0175">Coiled coil</keyword>
<feature type="region of interest" description="Disordered" evidence="2">
    <location>
        <begin position="24"/>
        <end position="53"/>
    </location>
</feature>
<dbReference type="Pfam" id="PF09710">
    <property type="entry name" value="Trep_dent_lipo"/>
    <property type="match status" value="1"/>
</dbReference>
<feature type="coiled-coil region" evidence="1">
    <location>
        <begin position="63"/>
        <end position="90"/>
    </location>
</feature>
<dbReference type="HOGENOM" id="CLU_049884_0_0_12"/>
<dbReference type="Proteomes" id="UP000016183">
    <property type="component" value="Unassembled WGS sequence"/>
</dbReference>
<keyword evidence="3" id="KW-0449">Lipoprotein</keyword>
<evidence type="ECO:0000256" key="1">
    <source>
        <dbReference type="SAM" id="Coils"/>
    </source>
</evidence>
<evidence type="ECO:0000313" key="4">
    <source>
        <dbReference type="Proteomes" id="UP000016183"/>
    </source>
</evidence>
<evidence type="ECO:0000256" key="2">
    <source>
        <dbReference type="SAM" id="MobiDB-lite"/>
    </source>
</evidence>
<dbReference type="NCBIfam" id="TIGR01781">
    <property type="entry name" value="Trep_dent_lipo"/>
    <property type="match status" value="1"/>
</dbReference>
<evidence type="ECO:0000313" key="3">
    <source>
        <dbReference type="EMBL" id="EMB26225.1"/>
    </source>
</evidence>